<dbReference type="EMBL" id="CP011125">
    <property type="protein sequence ID" value="AKF05049.1"/>
    <property type="molecule type" value="Genomic_DNA"/>
</dbReference>
<dbReference type="STRING" id="927083.DB32_002198"/>
<dbReference type="Pfam" id="PF13646">
    <property type="entry name" value="HEAT_2"/>
    <property type="match status" value="1"/>
</dbReference>
<dbReference type="InterPro" id="IPR011989">
    <property type="entry name" value="ARM-like"/>
</dbReference>
<evidence type="ECO:0000313" key="2">
    <source>
        <dbReference type="Proteomes" id="UP000034883"/>
    </source>
</evidence>
<dbReference type="InterPro" id="IPR016024">
    <property type="entry name" value="ARM-type_fold"/>
</dbReference>
<dbReference type="Gene3D" id="1.25.10.10">
    <property type="entry name" value="Leucine-rich Repeat Variant"/>
    <property type="match status" value="1"/>
</dbReference>
<evidence type="ECO:0000313" key="1">
    <source>
        <dbReference type="EMBL" id="AKF05049.1"/>
    </source>
</evidence>
<reference evidence="1 2" key="1">
    <citation type="submission" date="2015-03" db="EMBL/GenBank/DDBJ databases">
        <title>Genome assembly of Sandaracinus amylolyticus DSM 53668.</title>
        <authorList>
            <person name="Sharma G."/>
            <person name="Subramanian S."/>
        </authorList>
    </citation>
    <scope>NUCLEOTIDE SEQUENCE [LARGE SCALE GENOMIC DNA]</scope>
    <source>
        <strain evidence="1 2">DSM 53668</strain>
    </source>
</reference>
<organism evidence="1 2">
    <name type="scientific">Sandaracinus amylolyticus</name>
    <dbReference type="NCBI Taxonomy" id="927083"/>
    <lineage>
        <taxon>Bacteria</taxon>
        <taxon>Pseudomonadati</taxon>
        <taxon>Myxococcota</taxon>
        <taxon>Polyangia</taxon>
        <taxon>Polyangiales</taxon>
        <taxon>Sandaracinaceae</taxon>
        <taxon>Sandaracinus</taxon>
    </lineage>
</organism>
<dbReference type="KEGG" id="samy:DB32_002198"/>
<keyword evidence="2" id="KW-1185">Reference proteome</keyword>
<dbReference type="Proteomes" id="UP000034883">
    <property type="component" value="Chromosome"/>
</dbReference>
<evidence type="ECO:0008006" key="3">
    <source>
        <dbReference type="Google" id="ProtNLM"/>
    </source>
</evidence>
<name>A0A0F6SEE4_9BACT</name>
<proteinExistence type="predicted"/>
<dbReference type="AlphaFoldDB" id="A0A0F6SEE4"/>
<gene>
    <name evidence="1" type="ORF">DB32_002198</name>
</gene>
<dbReference type="SUPFAM" id="SSF48371">
    <property type="entry name" value="ARM repeat"/>
    <property type="match status" value="1"/>
</dbReference>
<sequence>MLCFAFFFFTFVTPAAGQSLEATDPVEIERAITAAARPGDRALATQLAARIDAGLPAPLLSRAIESLVQNGSPPAVSALLTLAHHRRGAVRAQVARGLVRSRSANARSALADLLDDPEAEVRSAAAVALGEVGAQGVMDTVMLATLRGVPEAAILFGTQASAQDVARFLRRLDATALEASAPALRILLERANVQRPTKLAIVQRLAALEGPLSARVLREVGATLPENDPVRRAIDQALATEDAAAPEVTQ</sequence>
<accession>A0A0F6SEE4</accession>
<protein>
    <recommendedName>
        <fullName evidence="3">HEAT repeat protein</fullName>
    </recommendedName>
</protein>